<sequence length="189" mass="21858">MQERFTSRCPVPELQECCSVEELTEWAQREKLGTKFVSAIGEVVKNGGLRKVNDKFLLEELKIRLPPMRRTILNAIKRQLVGNKTVRFGEVEKFEPILMNKPKFSKCPWIDLAEIEERNDHATLRAAMRTWRFCATGLDGQEERSLMDDAFNAWKPKPKGIFEMFQDLLEGVGAFFVSMPCCCREKPLE</sequence>
<dbReference type="EMBL" id="CAMXCT020000244">
    <property type="protein sequence ID" value="CAL1129480.1"/>
    <property type="molecule type" value="Genomic_DNA"/>
</dbReference>
<evidence type="ECO:0000313" key="3">
    <source>
        <dbReference type="Proteomes" id="UP001152797"/>
    </source>
</evidence>
<dbReference type="AlphaFoldDB" id="A0A9P1BNY4"/>
<dbReference type="EMBL" id="CAMXCT030000244">
    <property type="protein sequence ID" value="CAL4763417.1"/>
    <property type="molecule type" value="Genomic_DNA"/>
</dbReference>
<reference evidence="1" key="1">
    <citation type="submission" date="2022-10" db="EMBL/GenBank/DDBJ databases">
        <authorList>
            <person name="Chen Y."/>
            <person name="Dougan E. K."/>
            <person name="Chan C."/>
            <person name="Rhodes N."/>
            <person name="Thang M."/>
        </authorList>
    </citation>
    <scope>NUCLEOTIDE SEQUENCE</scope>
</reference>
<keyword evidence="3" id="KW-1185">Reference proteome</keyword>
<dbReference type="EMBL" id="CAMXCT010000244">
    <property type="protein sequence ID" value="CAI3976105.1"/>
    <property type="molecule type" value="Genomic_DNA"/>
</dbReference>
<reference evidence="2" key="2">
    <citation type="submission" date="2024-04" db="EMBL/GenBank/DDBJ databases">
        <authorList>
            <person name="Chen Y."/>
            <person name="Shah S."/>
            <person name="Dougan E. K."/>
            <person name="Thang M."/>
            <person name="Chan C."/>
        </authorList>
    </citation>
    <scope>NUCLEOTIDE SEQUENCE [LARGE SCALE GENOMIC DNA]</scope>
</reference>
<accession>A0A9P1BNY4</accession>
<proteinExistence type="predicted"/>
<name>A0A9P1BNY4_9DINO</name>
<comment type="caution">
    <text evidence="1">The sequence shown here is derived from an EMBL/GenBank/DDBJ whole genome shotgun (WGS) entry which is preliminary data.</text>
</comment>
<evidence type="ECO:0000313" key="2">
    <source>
        <dbReference type="EMBL" id="CAL1129480.1"/>
    </source>
</evidence>
<dbReference type="Proteomes" id="UP001152797">
    <property type="component" value="Unassembled WGS sequence"/>
</dbReference>
<protein>
    <submittedName>
        <fullName evidence="1">Uncharacterized protein</fullName>
    </submittedName>
</protein>
<organism evidence="1">
    <name type="scientific">Cladocopium goreaui</name>
    <dbReference type="NCBI Taxonomy" id="2562237"/>
    <lineage>
        <taxon>Eukaryota</taxon>
        <taxon>Sar</taxon>
        <taxon>Alveolata</taxon>
        <taxon>Dinophyceae</taxon>
        <taxon>Suessiales</taxon>
        <taxon>Symbiodiniaceae</taxon>
        <taxon>Cladocopium</taxon>
    </lineage>
</organism>
<evidence type="ECO:0000313" key="1">
    <source>
        <dbReference type="EMBL" id="CAI3976105.1"/>
    </source>
</evidence>
<gene>
    <name evidence="1" type="ORF">C1SCF055_LOCUS4358</name>
</gene>